<reference evidence="1 2" key="1">
    <citation type="submission" date="2023-01" db="EMBL/GenBank/DDBJ databases">
        <title>Psychrosphaera sp. nov., isolated from marine algae.</title>
        <authorList>
            <person name="Bayburt H."/>
            <person name="Choi B.J."/>
            <person name="Kim J.M."/>
            <person name="Choi D.G."/>
            <person name="Jeon C.O."/>
        </authorList>
    </citation>
    <scope>NUCLEOTIDE SEQUENCE [LARGE SCALE GENOMIC DNA]</scope>
    <source>
        <strain evidence="1 2">G1-22</strain>
    </source>
</reference>
<sequence length="107" mass="11979">MEDFNFEQEDTNINLIVACNAETPPLTEALLISAFERSQYYEASLSHELLPSIVELGNEFIISVKEELEPEGDFVHQIAAIRDGKLSIFLSANKMTAKATIEMVMGR</sequence>
<dbReference type="Proteomes" id="UP001528411">
    <property type="component" value="Unassembled WGS sequence"/>
</dbReference>
<gene>
    <name evidence="1" type="ORF">PN838_13875</name>
</gene>
<organism evidence="1 2">
    <name type="scientific">Psychrosphaera algicola</name>
    <dbReference type="NCBI Taxonomy" id="3023714"/>
    <lineage>
        <taxon>Bacteria</taxon>
        <taxon>Pseudomonadati</taxon>
        <taxon>Pseudomonadota</taxon>
        <taxon>Gammaproteobacteria</taxon>
        <taxon>Alteromonadales</taxon>
        <taxon>Pseudoalteromonadaceae</taxon>
        <taxon>Psychrosphaera</taxon>
    </lineage>
</organism>
<dbReference type="RefSeq" id="WP_272181050.1">
    <property type="nucleotide sequence ID" value="NZ_JAQOMS010000002.1"/>
</dbReference>
<evidence type="ECO:0000313" key="1">
    <source>
        <dbReference type="EMBL" id="MDC2889664.1"/>
    </source>
</evidence>
<comment type="caution">
    <text evidence="1">The sequence shown here is derived from an EMBL/GenBank/DDBJ whole genome shotgun (WGS) entry which is preliminary data.</text>
</comment>
<keyword evidence="2" id="KW-1185">Reference proteome</keyword>
<proteinExistence type="predicted"/>
<evidence type="ECO:0000313" key="2">
    <source>
        <dbReference type="Proteomes" id="UP001528411"/>
    </source>
</evidence>
<dbReference type="EMBL" id="JAQOMS010000002">
    <property type="protein sequence ID" value="MDC2889664.1"/>
    <property type="molecule type" value="Genomic_DNA"/>
</dbReference>
<name>A0ABT5FDR4_9GAMM</name>
<accession>A0ABT5FDR4</accession>
<protein>
    <submittedName>
        <fullName evidence="1">Uncharacterized protein</fullName>
    </submittedName>
</protein>